<gene>
    <name evidence="2" type="ORF">UFOPK1755_00055</name>
    <name evidence="3" type="ORF">UFOPK2155_00677</name>
</gene>
<reference evidence="2" key="1">
    <citation type="submission" date="2020-05" db="EMBL/GenBank/DDBJ databases">
        <authorList>
            <person name="Chiriac C."/>
            <person name="Salcher M."/>
            <person name="Ghai R."/>
            <person name="Kavagutti S V."/>
        </authorList>
    </citation>
    <scope>NUCLEOTIDE SEQUENCE</scope>
</reference>
<evidence type="ECO:0000313" key="2">
    <source>
        <dbReference type="EMBL" id="CAB4574661.1"/>
    </source>
</evidence>
<sequence length="154" mass="17110">MASNSKNTLAIRVDCDAPIEKVWAQIADWSSQGEWMLATRVWVTSEITEGVGTSIAAFTGPAHRIYPTFSFLGLLDTMTVTAWEPPARCDVIHTGKVLKGTGTFQLKSNGPNSTTFYWSETIDIHRALFLIGAPFLWVGVRISLARFARQFKSR</sequence>
<keyword evidence="1" id="KW-0812">Transmembrane</keyword>
<dbReference type="InterPro" id="IPR023393">
    <property type="entry name" value="START-like_dom_sf"/>
</dbReference>
<feature type="transmembrane region" description="Helical" evidence="1">
    <location>
        <begin position="124"/>
        <end position="144"/>
    </location>
</feature>
<dbReference type="AlphaFoldDB" id="A0A6J6EDV8"/>
<dbReference type="EMBL" id="CAEZVX010000095">
    <property type="protein sequence ID" value="CAB4642565.1"/>
    <property type="molecule type" value="Genomic_DNA"/>
</dbReference>
<name>A0A6J6EDV8_9ZZZZ</name>
<protein>
    <submittedName>
        <fullName evidence="2">Unannotated protein</fullName>
    </submittedName>
</protein>
<organism evidence="2">
    <name type="scientific">freshwater metagenome</name>
    <dbReference type="NCBI Taxonomy" id="449393"/>
    <lineage>
        <taxon>unclassified sequences</taxon>
        <taxon>metagenomes</taxon>
        <taxon>ecological metagenomes</taxon>
    </lineage>
</organism>
<evidence type="ECO:0000313" key="3">
    <source>
        <dbReference type="EMBL" id="CAB4642565.1"/>
    </source>
</evidence>
<dbReference type="EMBL" id="CAEZTX010000001">
    <property type="protein sequence ID" value="CAB4574661.1"/>
    <property type="molecule type" value="Genomic_DNA"/>
</dbReference>
<dbReference type="SUPFAM" id="SSF55961">
    <property type="entry name" value="Bet v1-like"/>
    <property type="match status" value="1"/>
</dbReference>
<accession>A0A6J6EDV8</accession>
<evidence type="ECO:0000256" key="1">
    <source>
        <dbReference type="SAM" id="Phobius"/>
    </source>
</evidence>
<keyword evidence="1" id="KW-0472">Membrane</keyword>
<dbReference type="CDD" id="cd07812">
    <property type="entry name" value="SRPBCC"/>
    <property type="match status" value="1"/>
</dbReference>
<keyword evidence="1" id="KW-1133">Transmembrane helix</keyword>
<dbReference type="Gene3D" id="3.30.530.20">
    <property type="match status" value="1"/>
</dbReference>
<proteinExistence type="predicted"/>